<dbReference type="PANTHER" id="PTHR39267">
    <property type="entry name" value="SURVIVAL MOTOR NEURON-LIKE PROTEIN 1"/>
    <property type="match status" value="1"/>
</dbReference>
<name>A0AAN8JPD5_PATCE</name>
<dbReference type="GO" id="GO:0003723">
    <property type="term" value="F:RNA binding"/>
    <property type="evidence" value="ECO:0007669"/>
    <property type="project" value="InterPro"/>
</dbReference>
<dbReference type="CDD" id="cd22851">
    <property type="entry name" value="SMN_N"/>
    <property type="match status" value="1"/>
</dbReference>
<dbReference type="GO" id="GO:0097504">
    <property type="term" value="C:Gemini of Cajal bodies"/>
    <property type="evidence" value="ECO:0007669"/>
    <property type="project" value="UniProtKB-SubCell"/>
</dbReference>
<evidence type="ECO:0000256" key="1">
    <source>
        <dbReference type="ARBA" id="ARBA00004216"/>
    </source>
</evidence>
<dbReference type="InterPro" id="IPR010304">
    <property type="entry name" value="SMN_Tudor"/>
</dbReference>
<organism evidence="11 12">
    <name type="scientific">Patella caerulea</name>
    <name type="common">Rayed Mediterranean limpet</name>
    <dbReference type="NCBI Taxonomy" id="87958"/>
    <lineage>
        <taxon>Eukaryota</taxon>
        <taxon>Metazoa</taxon>
        <taxon>Spiralia</taxon>
        <taxon>Lophotrochozoa</taxon>
        <taxon>Mollusca</taxon>
        <taxon>Gastropoda</taxon>
        <taxon>Patellogastropoda</taxon>
        <taxon>Patelloidea</taxon>
        <taxon>Patellidae</taxon>
        <taxon>Patella</taxon>
    </lineage>
</organism>
<dbReference type="Gene3D" id="3.40.190.10">
    <property type="entry name" value="Periplasmic binding protein-like II"/>
    <property type="match status" value="1"/>
</dbReference>
<evidence type="ECO:0000256" key="4">
    <source>
        <dbReference type="ARBA" id="ARBA00022490"/>
    </source>
</evidence>
<dbReference type="SUPFAM" id="SSF63748">
    <property type="entry name" value="Tudor/PWWP/MBT"/>
    <property type="match status" value="1"/>
</dbReference>
<keyword evidence="4" id="KW-0963">Cytoplasm</keyword>
<evidence type="ECO:0000259" key="10">
    <source>
        <dbReference type="PROSITE" id="PS50304"/>
    </source>
</evidence>
<sequence>MAGAEGSFVLFQRGESDDSDAWDDTALIKAYDEAVSAVKAKLNGGEIEDTAATSATGQVKRGRGKKKKSKSKNKPRKKQKWQVGDLCRAVFSEDDYVYNAKIISIDTSNNTCVVQYIDYGNEEEQNLADLQRPSSNSFSDKLTSASETESVGYERHSKHNYSDGPDLGAANQNSWTYPGFHPPPPPFPGMMPPPFPPGSHIPSYRASHSQRIPSLPPPPPFLDEDVDDDNEALYSMLISWYMNGYHTGYYQGLKQGRSQSLGRVSSRSGVR</sequence>
<keyword evidence="12" id="KW-1185">Reference proteome</keyword>
<dbReference type="GO" id="GO:0008380">
    <property type="term" value="P:RNA splicing"/>
    <property type="evidence" value="ECO:0007669"/>
    <property type="project" value="UniProtKB-KW"/>
</dbReference>
<dbReference type="Pfam" id="PF20635">
    <property type="entry name" value="SMN_YG-box"/>
    <property type="match status" value="1"/>
</dbReference>
<feature type="compositionally biased region" description="Polar residues" evidence="9">
    <location>
        <begin position="132"/>
        <end position="149"/>
    </location>
</feature>
<dbReference type="Gene3D" id="2.30.30.140">
    <property type="match status" value="1"/>
</dbReference>
<evidence type="ECO:0000313" key="12">
    <source>
        <dbReference type="Proteomes" id="UP001347796"/>
    </source>
</evidence>
<accession>A0AAN8JPD5</accession>
<comment type="caution">
    <text evidence="11">The sequence shown here is derived from an EMBL/GenBank/DDBJ whole genome shotgun (WGS) entry which is preliminary data.</text>
</comment>
<dbReference type="InterPro" id="IPR047298">
    <property type="entry name" value="Tudor_SMN_eumet"/>
</dbReference>
<evidence type="ECO:0000256" key="6">
    <source>
        <dbReference type="ARBA" id="ARBA00023187"/>
    </source>
</evidence>
<dbReference type="Pfam" id="PF20636">
    <property type="entry name" value="SMN_G2-BD"/>
    <property type="match status" value="1"/>
</dbReference>
<dbReference type="EMBL" id="JAZGQO010000008">
    <property type="protein sequence ID" value="KAK6179000.1"/>
    <property type="molecule type" value="Genomic_DNA"/>
</dbReference>
<dbReference type="InterPro" id="IPR040424">
    <property type="entry name" value="Smn1"/>
</dbReference>
<evidence type="ECO:0000256" key="3">
    <source>
        <dbReference type="ARBA" id="ARBA00005371"/>
    </source>
</evidence>
<dbReference type="InterPro" id="IPR002999">
    <property type="entry name" value="Tudor"/>
</dbReference>
<comment type="subcellular location">
    <subcellularLocation>
        <location evidence="1">Cytoplasm</location>
        <location evidence="1">Myofibril</location>
        <location evidence="1">Sarcomere</location>
        <location evidence="1">Z line</location>
    </subcellularLocation>
    <subcellularLocation>
        <location evidence="2">Nucleus</location>
        <location evidence="2">Cajal body</location>
    </subcellularLocation>
    <subcellularLocation>
        <location evidence="8">Nucleus</location>
        <location evidence="8">Gem</location>
    </subcellularLocation>
</comment>
<reference evidence="11 12" key="1">
    <citation type="submission" date="2024-01" db="EMBL/GenBank/DDBJ databases">
        <title>The genome of the rayed Mediterranean limpet Patella caerulea (Linnaeus, 1758).</title>
        <authorList>
            <person name="Anh-Thu Weber A."/>
            <person name="Halstead-Nussloch G."/>
        </authorList>
    </citation>
    <scope>NUCLEOTIDE SEQUENCE [LARGE SCALE GENOMIC DNA]</scope>
    <source>
        <strain evidence="11">AATW-2023a</strain>
        <tissue evidence="11">Whole specimen</tissue>
    </source>
</reference>
<keyword evidence="7" id="KW-0539">Nucleus</keyword>
<evidence type="ECO:0000256" key="5">
    <source>
        <dbReference type="ARBA" id="ARBA00022664"/>
    </source>
</evidence>
<dbReference type="GO" id="GO:0030018">
    <property type="term" value="C:Z disc"/>
    <property type="evidence" value="ECO:0007669"/>
    <property type="project" value="UniProtKB-SubCell"/>
</dbReference>
<evidence type="ECO:0000313" key="11">
    <source>
        <dbReference type="EMBL" id="KAK6179000.1"/>
    </source>
</evidence>
<feature type="compositionally biased region" description="Basic residues" evidence="9">
    <location>
        <begin position="60"/>
        <end position="80"/>
    </location>
</feature>
<feature type="domain" description="Tudor" evidence="10">
    <location>
        <begin position="80"/>
        <end position="140"/>
    </location>
</feature>
<keyword evidence="6" id="KW-0508">mRNA splicing</keyword>
<evidence type="ECO:0000256" key="8">
    <source>
        <dbReference type="ARBA" id="ARBA00034695"/>
    </source>
</evidence>
<evidence type="ECO:0000256" key="7">
    <source>
        <dbReference type="ARBA" id="ARBA00023242"/>
    </source>
</evidence>
<gene>
    <name evidence="11" type="ORF">SNE40_011460</name>
</gene>
<dbReference type="GO" id="GO:0006397">
    <property type="term" value="P:mRNA processing"/>
    <property type="evidence" value="ECO:0007669"/>
    <property type="project" value="UniProtKB-KW"/>
</dbReference>
<dbReference type="GO" id="GO:0015030">
    <property type="term" value="C:Cajal body"/>
    <property type="evidence" value="ECO:0007669"/>
    <property type="project" value="UniProtKB-SubCell"/>
</dbReference>
<keyword evidence="5" id="KW-0507">mRNA processing</keyword>
<evidence type="ECO:0000256" key="2">
    <source>
        <dbReference type="ARBA" id="ARBA00004408"/>
    </source>
</evidence>
<proteinExistence type="inferred from homology"/>
<dbReference type="PROSITE" id="PS50304">
    <property type="entry name" value="TUDOR"/>
    <property type="match status" value="1"/>
</dbReference>
<dbReference type="PANTHER" id="PTHR39267:SF1">
    <property type="entry name" value="SURVIVAL MOTOR NEURON PROTEIN"/>
    <property type="match status" value="1"/>
</dbReference>
<dbReference type="CDD" id="cd20398">
    <property type="entry name" value="Tudor_SMN"/>
    <property type="match status" value="1"/>
</dbReference>
<evidence type="ECO:0000256" key="9">
    <source>
        <dbReference type="SAM" id="MobiDB-lite"/>
    </source>
</evidence>
<dbReference type="Pfam" id="PF06003">
    <property type="entry name" value="SMN_Tudor"/>
    <property type="match status" value="1"/>
</dbReference>
<dbReference type="Proteomes" id="UP001347796">
    <property type="component" value="Unassembled WGS sequence"/>
</dbReference>
<comment type="similarity">
    <text evidence="3">Belongs to the SMN family.</text>
</comment>
<dbReference type="InterPro" id="IPR047313">
    <property type="entry name" value="SMN_C"/>
</dbReference>
<feature type="region of interest" description="Disordered" evidence="9">
    <location>
        <begin position="46"/>
        <end position="80"/>
    </location>
</feature>
<dbReference type="SMART" id="SM00333">
    <property type="entry name" value="TUDOR"/>
    <property type="match status" value="1"/>
</dbReference>
<dbReference type="InterPro" id="IPR049481">
    <property type="entry name" value="SMN_G2-BD"/>
</dbReference>
<feature type="region of interest" description="Disordered" evidence="9">
    <location>
        <begin position="131"/>
        <end position="168"/>
    </location>
</feature>
<protein>
    <recommendedName>
        <fullName evidence="10">Tudor domain-containing protein</fullName>
    </recommendedName>
</protein>
<dbReference type="AlphaFoldDB" id="A0AAN8JPD5"/>
<dbReference type="CDD" id="cd22852">
    <property type="entry name" value="SMN_C"/>
    <property type="match status" value="1"/>
</dbReference>